<evidence type="ECO:0000313" key="1">
    <source>
        <dbReference type="EMBL" id="VAX12330.1"/>
    </source>
</evidence>
<dbReference type="AlphaFoldDB" id="A0A3B1BNZ0"/>
<dbReference type="NCBIfam" id="NF033564">
    <property type="entry name" value="transpos_ISAs1"/>
    <property type="match status" value="1"/>
</dbReference>
<dbReference type="PANTHER" id="PTHR30298">
    <property type="entry name" value="H REPEAT-ASSOCIATED PREDICTED TRANSPOSASE"/>
    <property type="match status" value="1"/>
</dbReference>
<sequence>MRLDHNDTLKQTNGIKIAAPLLAPLDIDGVTITADALLTQREFARHLVEDRHAHYPFTVKADQPTLLEEIQTLFEHRTTADAQLTDSGHGRIDTHKIWISKQLNHYLDFPYVAQVFAIERESINKKTGKISQETIYGITRQADYEADAKKVLQTNRGHWCIENSCHYIPDWLYDEDRCRIRTQHGPENISRLRRFAIGVIKATSTKGITETARNLTMNIRMVFDYLRMTENTAGCCRG</sequence>
<name>A0A3B1BNZ0_9ZZZZ</name>
<reference evidence="1" key="1">
    <citation type="submission" date="2018-06" db="EMBL/GenBank/DDBJ databases">
        <authorList>
            <person name="Zhirakovskaya E."/>
        </authorList>
    </citation>
    <scope>NUCLEOTIDE SEQUENCE</scope>
</reference>
<proteinExistence type="predicted"/>
<organism evidence="1">
    <name type="scientific">hydrothermal vent metagenome</name>
    <dbReference type="NCBI Taxonomy" id="652676"/>
    <lineage>
        <taxon>unclassified sequences</taxon>
        <taxon>metagenomes</taxon>
        <taxon>ecological metagenomes</taxon>
    </lineage>
</organism>
<protein>
    <submittedName>
        <fullName evidence="1">Uncharacterized protein</fullName>
    </submittedName>
</protein>
<dbReference type="EMBL" id="UOFZ01000033">
    <property type="protein sequence ID" value="VAX12330.1"/>
    <property type="molecule type" value="Genomic_DNA"/>
</dbReference>
<gene>
    <name evidence="1" type="ORF">MNBD_GAMMA24-364</name>
</gene>
<accession>A0A3B1BNZ0</accession>
<dbReference type="InterPro" id="IPR047647">
    <property type="entry name" value="ISAs1_transpos"/>
</dbReference>
<dbReference type="PANTHER" id="PTHR30298:SF0">
    <property type="entry name" value="PROTEIN YBFL-RELATED"/>
    <property type="match status" value="1"/>
</dbReference>
<dbReference type="InterPro" id="IPR051698">
    <property type="entry name" value="Transposase_11-like"/>
</dbReference>